<keyword evidence="2" id="KW-0520">NAD</keyword>
<feature type="non-terminal residue" evidence="5">
    <location>
        <position position="585"/>
    </location>
</feature>
<keyword evidence="6" id="KW-1185">Reference proteome</keyword>
<dbReference type="PROSITE" id="PS00065">
    <property type="entry name" value="D_2_HYDROXYACID_DH_1"/>
    <property type="match status" value="1"/>
</dbReference>
<dbReference type="EMBL" id="NCSJ02000032">
    <property type="protein sequence ID" value="RFU33664.1"/>
    <property type="molecule type" value="Genomic_DNA"/>
</dbReference>
<dbReference type="InterPro" id="IPR036291">
    <property type="entry name" value="NAD(P)-bd_dom_sf"/>
</dbReference>
<protein>
    <recommendedName>
        <fullName evidence="4">D-isomer specific 2-hydroxyacid dehydrogenase NAD-binding domain-containing protein</fullName>
    </recommendedName>
</protein>
<feature type="region of interest" description="Disordered" evidence="3">
    <location>
        <begin position="419"/>
        <end position="440"/>
    </location>
</feature>
<dbReference type="AlphaFoldDB" id="A0A3E2HJT8"/>
<evidence type="ECO:0000313" key="5">
    <source>
        <dbReference type="EMBL" id="RFU33664.1"/>
    </source>
</evidence>
<evidence type="ECO:0000313" key="6">
    <source>
        <dbReference type="Proteomes" id="UP000258309"/>
    </source>
</evidence>
<organism evidence="5 6">
    <name type="scientific">Scytalidium lignicola</name>
    <name type="common">Hyphomycete</name>
    <dbReference type="NCBI Taxonomy" id="5539"/>
    <lineage>
        <taxon>Eukaryota</taxon>
        <taxon>Fungi</taxon>
        <taxon>Dikarya</taxon>
        <taxon>Ascomycota</taxon>
        <taxon>Pezizomycotina</taxon>
        <taxon>Leotiomycetes</taxon>
        <taxon>Leotiomycetes incertae sedis</taxon>
        <taxon>Scytalidium</taxon>
    </lineage>
</organism>
<dbReference type="GO" id="GO:0016491">
    <property type="term" value="F:oxidoreductase activity"/>
    <property type="evidence" value="ECO:0007669"/>
    <property type="project" value="UniProtKB-KW"/>
</dbReference>
<dbReference type="PANTHER" id="PTHR43333:SF1">
    <property type="entry name" value="D-ISOMER SPECIFIC 2-HYDROXYACID DEHYDROGENASE NAD-BINDING DOMAIN-CONTAINING PROTEIN"/>
    <property type="match status" value="1"/>
</dbReference>
<evidence type="ECO:0000256" key="3">
    <source>
        <dbReference type="SAM" id="MobiDB-lite"/>
    </source>
</evidence>
<evidence type="ECO:0000259" key="4">
    <source>
        <dbReference type="Pfam" id="PF02826"/>
    </source>
</evidence>
<evidence type="ECO:0000256" key="1">
    <source>
        <dbReference type="ARBA" id="ARBA00023002"/>
    </source>
</evidence>
<dbReference type="Gene3D" id="3.40.50.720">
    <property type="entry name" value="NAD(P)-binding Rossmann-like Domain"/>
    <property type="match status" value="2"/>
</dbReference>
<accession>A0A3E2HJT8</accession>
<feature type="domain" description="D-isomer specific 2-hydroxyacid dehydrogenase NAD-binding" evidence="4">
    <location>
        <begin position="129"/>
        <end position="201"/>
    </location>
</feature>
<dbReference type="SUPFAM" id="SSF52283">
    <property type="entry name" value="Formate/glycerate dehydrogenase catalytic domain-like"/>
    <property type="match status" value="1"/>
</dbReference>
<comment type="caution">
    <text evidence="5">The sequence shown here is derived from an EMBL/GenBank/DDBJ whole genome shotgun (WGS) entry which is preliminary data.</text>
</comment>
<dbReference type="SUPFAM" id="SSF51735">
    <property type="entry name" value="NAD(P)-binding Rossmann-fold domains"/>
    <property type="match status" value="1"/>
</dbReference>
<reference evidence="5 6" key="1">
    <citation type="submission" date="2018-05" db="EMBL/GenBank/DDBJ databases">
        <title>Draft genome sequence of Scytalidium lignicola DSM 105466, a ubiquitous saprotrophic fungus.</title>
        <authorList>
            <person name="Buettner E."/>
            <person name="Gebauer A.M."/>
            <person name="Hofrichter M."/>
            <person name="Liers C."/>
            <person name="Kellner H."/>
        </authorList>
    </citation>
    <scope>NUCLEOTIDE SEQUENCE [LARGE SCALE GENOMIC DNA]</scope>
    <source>
        <strain evidence="5 6">DSM 105466</strain>
    </source>
</reference>
<feature type="domain" description="D-isomer specific 2-hydroxyacid dehydrogenase NAD-binding" evidence="4">
    <location>
        <begin position="228"/>
        <end position="330"/>
    </location>
</feature>
<dbReference type="InterPro" id="IPR006140">
    <property type="entry name" value="D-isomer_DH_NAD-bd"/>
</dbReference>
<name>A0A3E2HJT8_SCYLI</name>
<feature type="non-terminal residue" evidence="5">
    <location>
        <position position="1"/>
    </location>
</feature>
<gene>
    <name evidence="5" type="ORF">B7463_g2683</name>
</gene>
<sequence>MGDAPLPQGDILLFTTYWPCPEDLIADIQKKHPQLKIVYHQIPSWGRKKYPSSNEISACTEDFENVTILATTSALPTKIEQCRNLKFIHFFSAGTDGAINTPIYKDTDITLTTSSGIHGPQIAEWVILQMLASSHKEKLLLKWQREHTWGSHQAVGTLRDLVGQRLGVLGYGSIGRQAARISKAMGMDVIAYTASPKPTPESRKDNGYVVPGTGDIDGTIPSAWYSGTDKKSLHTFLSQDIDILLISVPLTASTKYFLGAEEFAILGKRNAHIINISRGKVMVQDELIKALKKPEAEGGLRAASLDVTDPEPLPKESELWDLENVVVTPHSWGLDYSIPETKKRNADVKPEMVKRNSLTGQALPSTSNRMRIWNKVEEPNEVLNIEVPKEYEEKVDEASLYMLDDEGKFSRSKKDKKKKGRYWEVKPPEPPSPADSEPSIVVRTREKYQEPPSPKLLAADFPSLSFPLLAPRNNYDYTCEPAEQFEPDQSYSKVLLAHASLYVLGDYQLIDSLKALALYKLHKTLRVFQLNDENVEDIVDLARYAYSEEGKGLEEGIGALRGLVCHTSALKIGASINESASLRLA</sequence>
<dbReference type="GO" id="GO:0051287">
    <property type="term" value="F:NAD binding"/>
    <property type="evidence" value="ECO:0007669"/>
    <property type="project" value="InterPro"/>
</dbReference>
<dbReference type="OrthoDB" id="298012at2759"/>
<dbReference type="InterPro" id="IPR029752">
    <property type="entry name" value="D-isomer_DH_CS1"/>
</dbReference>
<dbReference type="Pfam" id="PF02826">
    <property type="entry name" value="2-Hacid_dh_C"/>
    <property type="match status" value="2"/>
</dbReference>
<dbReference type="STRING" id="5539.A0A3E2HJT8"/>
<evidence type="ECO:0000256" key="2">
    <source>
        <dbReference type="ARBA" id="ARBA00023027"/>
    </source>
</evidence>
<keyword evidence="1" id="KW-0560">Oxidoreductase</keyword>
<dbReference type="PANTHER" id="PTHR43333">
    <property type="entry name" value="2-HACID_DH_C DOMAIN-CONTAINING PROTEIN"/>
    <property type="match status" value="1"/>
</dbReference>
<dbReference type="Proteomes" id="UP000258309">
    <property type="component" value="Unassembled WGS sequence"/>
</dbReference>
<proteinExistence type="predicted"/>